<feature type="domain" description="AAA" evidence="1">
    <location>
        <begin position="21"/>
        <end position="150"/>
    </location>
</feature>
<dbReference type="PANTHER" id="PTHR33295">
    <property type="entry name" value="ATPASE"/>
    <property type="match status" value="1"/>
</dbReference>
<keyword evidence="3" id="KW-0547">Nucleotide-binding</keyword>
<feature type="domain" description="DUF4143" evidence="2">
    <location>
        <begin position="199"/>
        <end position="347"/>
    </location>
</feature>
<keyword evidence="3" id="KW-0067">ATP-binding</keyword>
<dbReference type="Pfam" id="PF13635">
    <property type="entry name" value="DUF4143"/>
    <property type="match status" value="1"/>
</dbReference>
<keyword evidence="4" id="KW-1185">Reference proteome</keyword>
<gene>
    <name evidence="3" type="ORF">C5O25_13015</name>
</gene>
<name>A0A2V1IUL6_9BACT</name>
<dbReference type="InterPro" id="IPR025420">
    <property type="entry name" value="DUF4143"/>
</dbReference>
<dbReference type="Gene3D" id="3.40.50.300">
    <property type="entry name" value="P-loop containing nucleotide triphosphate hydrolases"/>
    <property type="match status" value="1"/>
</dbReference>
<dbReference type="AlphaFoldDB" id="A0A2V1IUL6"/>
<sequence>MKIIARQQYIEHIQKFIGKGMIIALTGQRRVGKSYIIRQLVTEIEAGNPDANIIYINKEKTKYADIRNAEDLSRYLDGKLKEGADNYLLIDEVQDINGFENVLRSLNADEECQIVVTGSNAKMLSSELSTYLGGRYIEIHILSLSYREFLTFHNLNDSDDSLLKYLGFGGLPHLYRLGLENEDMVWEYIQNIYNTIVLKDVVQREGLRNVTLFENLMSYVSDNAGQLVSATSLSKYLKSQRVELTPLSAINYLKAASNAYIINKVSRYDIHGKRLLETNDKYYFEDLGLRNMLAGQNRTGDIEKVIENAVYLHLKNLGYKISVGTLPNGEIDFVVEKSGTSVYIQVAYLIADDKTMEREFGNLLKIQDNYPKYVISMNPMSRPQNYEGIKHLTLRQFLMSDSLYTALSFNLK</sequence>
<protein>
    <submittedName>
        <fullName evidence="3">ATP-binding protein</fullName>
    </submittedName>
</protein>
<dbReference type="InterPro" id="IPR041682">
    <property type="entry name" value="AAA_14"/>
</dbReference>
<organism evidence="3 4">
    <name type="scientific">Paramuribaculum intestinale</name>
    <dbReference type="NCBI Taxonomy" id="2094151"/>
    <lineage>
        <taxon>Bacteria</taxon>
        <taxon>Pseudomonadati</taxon>
        <taxon>Bacteroidota</taxon>
        <taxon>Bacteroidia</taxon>
        <taxon>Bacteroidales</taxon>
        <taxon>Muribaculaceae</taxon>
        <taxon>Paramuribaculum</taxon>
    </lineage>
</organism>
<dbReference type="PANTHER" id="PTHR33295:SF20">
    <property type="entry name" value="ATPASE"/>
    <property type="match status" value="1"/>
</dbReference>
<dbReference type="EMBL" id="PUBV01000094">
    <property type="protein sequence ID" value="PWB04843.1"/>
    <property type="molecule type" value="Genomic_DNA"/>
</dbReference>
<evidence type="ECO:0000313" key="4">
    <source>
        <dbReference type="Proteomes" id="UP000244925"/>
    </source>
</evidence>
<proteinExistence type="predicted"/>
<dbReference type="InterPro" id="IPR027417">
    <property type="entry name" value="P-loop_NTPase"/>
</dbReference>
<reference evidence="4" key="1">
    <citation type="submission" date="2018-02" db="EMBL/GenBank/DDBJ databases">
        <authorList>
            <person name="Clavel T."/>
            <person name="Strowig T."/>
        </authorList>
    </citation>
    <scope>NUCLEOTIDE SEQUENCE [LARGE SCALE GENOMIC DNA]</scope>
    <source>
        <strain evidence="4">DSM 100764</strain>
    </source>
</reference>
<dbReference type="Proteomes" id="UP000244925">
    <property type="component" value="Unassembled WGS sequence"/>
</dbReference>
<dbReference type="Pfam" id="PF13173">
    <property type="entry name" value="AAA_14"/>
    <property type="match status" value="1"/>
</dbReference>
<evidence type="ECO:0000259" key="2">
    <source>
        <dbReference type="Pfam" id="PF13635"/>
    </source>
</evidence>
<dbReference type="GO" id="GO:0005524">
    <property type="term" value="F:ATP binding"/>
    <property type="evidence" value="ECO:0007669"/>
    <property type="project" value="UniProtKB-KW"/>
</dbReference>
<evidence type="ECO:0000313" key="3">
    <source>
        <dbReference type="EMBL" id="PWB04843.1"/>
    </source>
</evidence>
<dbReference type="RefSeq" id="WP_107037114.1">
    <property type="nucleotide sequence ID" value="NZ_PUBV01000094.1"/>
</dbReference>
<evidence type="ECO:0000259" key="1">
    <source>
        <dbReference type="Pfam" id="PF13173"/>
    </source>
</evidence>
<accession>A0A2V1IUL6</accession>
<comment type="caution">
    <text evidence="3">The sequence shown here is derived from an EMBL/GenBank/DDBJ whole genome shotgun (WGS) entry which is preliminary data.</text>
</comment>
<dbReference type="SUPFAM" id="SSF52540">
    <property type="entry name" value="P-loop containing nucleoside triphosphate hydrolases"/>
    <property type="match status" value="1"/>
</dbReference>